<accession>A0A4Y2VT41</accession>
<organism evidence="1 2">
    <name type="scientific">Araneus ventricosus</name>
    <name type="common">Orbweaver spider</name>
    <name type="synonym">Epeira ventricosa</name>
    <dbReference type="NCBI Taxonomy" id="182803"/>
    <lineage>
        <taxon>Eukaryota</taxon>
        <taxon>Metazoa</taxon>
        <taxon>Ecdysozoa</taxon>
        <taxon>Arthropoda</taxon>
        <taxon>Chelicerata</taxon>
        <taxon>Arachnida</taxon>
        <taxon>Araneae</taxon>
        <taxon>Araneomorphae</taxon>
        <taxon>Entelegynae</taxon>
        <taxon>Araneoidea</taxon>
        <taxon>Araneidae</taxon>
        <taxon>Araneus</taxon>
    </lineage>
</organism>
<keyword evidence="2" id="KW-1185">Reference proteome</keyword>
<protein>
    <submittedName>
        <fullName evidence="1">Uncharacterized protein</fullName>
    </submittedName>
</protein>
<name>A0A4Y2VT41_ARAVE</name>
<evidence type="ECO:0000313" key="1">
    <source>
        <dbReference type="EMBL" id="GBO27568.1"/>
    </source>
</evidence>
<dbReference type="EMBL" id="BGPR01050573">
    <property type="protein sequence ID" value="GBO27568.1"/>
    <property type="molecule type" value="Genomic_DNA"/>
</dbReference>
<proteinExistence type="predicted"/>
<evidence type="ECO:0000313" key="2">
    <source>
        <dbReference type="Proteomes" id="UP000499080"/>
    </source>
</evidence>
<reference evidence="1 2" key="1">
    <citation type="journal article" date="2019" name="Sci. Rep.">
        <title>Orb-weaving spider Araneus ventricosus genome elucidates the spidroin gene catalogue.</title>
        <authorList>
            <person name="Kono N."/>
            <person name="Nakamura H."/>
            <person name="Ohtoshi R."/>
            <person name="Moran D.A.P."/>
            <person name="Shinohara A."/>
            <person name="Yoshida Y."/>
            <person name="Fujiwara M."/>
            <person name="Mori M."/>
            <person name="Tomita M."/>
            <person name="Arakawa K."/>
        </authorList>
    </citation>
    <scope>NUCLEOTIDE SEQUENCE [LARGE SCALE GENOMIC DNA]</scope>
</reference>
<comment type="caution">
    <text evidence="1">The sequence shown here is derived from an EMBL/GenBank/DDBJ whole genome shotgun (WGS) entry which is preliminary data.</text>
</comment>
<sequence>MNSRLQENTLRNIGSNSSFGNRCWRVHVSFRLCEGFVDAEEINPLAIVHKDSYLFIKTFSNPPINRRLEETVVGDWPKMMKCKASQLGKFWSNRT</sequence>
<gene>
    <name evidence="1" type="ORF">AVEN_242486_1</name>
</gene>
<dbReference type="Proteomes" id="UP000499080">
    <property type="component" value="Unassembled WGS sequence"/>
</dbReference>
<dbReference type="AlphaFoldDB" id="A0A4Y2VT41"/>